<evidence type="ECO:0000313" key="2">
    <source>
        <dbReference type="Proteomes" id="UP000003692"/>
    </source>
</evidence>
<protein>
    <submittedName>
        <fullName evidence="1">Uncharacterized protein</fullName>
    </submittedName>
</protein>
<comment type="caution">
    <text evidence="1">The sequence shown here is derived from an EMBL/GenBank/DDBJ whole genome shotgun (WGS) entry which is preliminary data.</text>
</comment>
<gene>
    <name evidence="1" type="ORF">EDWATA_02329</name>
</gene>
<dbReference type="RefSeq" id="WP_005286847.1">
    <property type="nucleotide sequence ID" value="NZ_GG739633.1"/>
</dbReference>
<reference evidence="1 2" key="1">
    <citation type="submission" date="2010-02" db="EMBL/GenBank/DDBJ databases">
        <authorList>
            <person name="Weinstock G."/>
            <person name="Sodergren E."/>
            <person name="Clifton S."/>
            <person name="Fulton L."/>
            <person name="Fulton B."/>
            <person name="Courtney L."/>
            <person name="Fronick C."/>
            <person name="Harrison M."/>
            <person name="Strong C."/>
            <person name="Farmer C."/>
            <person name="Delahaunty K."/>
            <person name="Markovic C."/>
            <person name="Hall O."/>
            <person name="Minx P."/>
            <person name="Tomlinson C."/>
            <person name="Mitreva M."/>
            <person name="Nelson J."/>
            <person name="Hou S."/>
            <person name="Wollam A."/>
            <person name="Pepin K.H."/>
            <person name="Johnson M."/>
            <person name="Bhonagiri V."/>
            <person name="Zhang X."/>
            <person name="Suruliraj S."/>
            <person name="Warren W."/>
            <person name="Chinwalla A."/>
            <person name="Mardis E.R."/>
            <person name="Wilson R.K."/>
        </authorList>
    </citation>
    <scope>NUCLEOTIDE SEQUENCE [LARGE SCALE GENOMIC DNA]</scope>
    <source>
        <strain evidence="1 2">ATCC 23685</strain>
    </source>
</reference>
<organism evidence="1 2">
    <name type="scientific">Edwardsiella tarda ATCC 23685</name>
    <dbReference type="NCBI Taxonomy" id="500638"/>
    <lineage>
        <taxon>Bacteria</taxon>
        <taxon>Pseudomonadati</taxon>
        <taxon>Pseudomonadota</taxon>
        <taxon>Gammaproteobacteria</taxon>
        <taxon>Enterobacterales</taxon>
        <taxon>Hafniaceae</taxon>
        <taxon>Edwardsiella</taxon>
    </lineage>
</organism>
<name>D4F6E8_EDWTA</name>
<evidence type="ECO:0000313" key="1">
    <source>
        <dbReference type="EMBL" id="EFE22662.1"/>
    </source>
</evidence>
<proteinExistence type="predicted"/>
<dbReference type="Proteomes" id="UP000003692">
    <property type="component" value="Unassembled WGS sequence"/>
</dbReference>
<sequence length="49" mass="5441">MYCFSEYSGKLEHATKLFLAARSDGMGKVGNWCMDYLQHPSIIARLSGG</sequence>
<dbReference type="HOGENOM" id="CLU_3135087_0_0_6"/>
<dbReference type="EMBL" id="ADGK01000198">
    <property type="protein sequence ID" value="EFE22662.1"/>
    <property type="molecule type" value="Genomic_DNA"/>
</dbReference>
<dbReference type="AlphaFoldDB" id="D4F6E8"/>
<accession>D4F6E8</accession>